<dbReference type="Proteomes" id="UP000276133">
    <property type="component" value="Unassembled WGS sequence"/>
</dbReference>
<organism evidence="2 3">
    <name type="scientific">Brachionus plicatilis</name>
    <name type="common">Marine rotifer</name>
    <name type="synonym">Brachionus muelleri</name>
    <dbReference type="NCBI Taxonomy" id="10195"/>
    <lineage>
        <taxon>Eukaryota</taxon>
        <taxon>Metazoa</taxon>
        <taxon>Spiralia</taxon>
        <taxon>Gnathifera</taxon>
        <taxon>Rotifera</taxon>
        <taxon>Eurotatoria</taxon>
        <taxon>Monogononta</taxon>
        <taxon>Pseudotrocha</taxon>
        <taxon>Ploima</taxon>
        <taxon>Brachionidae</taxon>
        <taxon>Brachionus</taxon>
    </lineage>
</organism>
<dbReference type="EMBL" id="REGN01000304">
    <property type="protein sequence ID" value="RNA42874.1"/>
    <property type="molecule type" value="Genomic_DNA"/>
</dbReference>
<evidence type="ECO:0000256" key="1">
    <source>
        <dbReference type="SAM" id="MobiDB-lite"/>
    </source>
</evidence>
<dbReference type="AlphaFoldDB" id="A0A3M7T4A8"/>
<sequence>MSSDMIILNSLNSKAATRAILGVGPSIVDLQHKQKQQSQQQQQSLTKQSPFTTLPLKPILFGGTELHKSESVHQHQYSSFLNSQPLLGTLGSSAKTYPASQPLVRMPRLSMRMKQRELHFS</sequence>
<name>A0A3M7T4A8_BRAPC</name>
<keyword evidence="3" id="KW-1185">Reference proteome</keyword>
<proteinExistence type="predicted"/>
<evidence type="ECO:0000313" key="2">
    <source>
        <dbReference type="EMBL" id="RNA42874.1"/>
    </source>
</evidence>
<feature type="region of interest" description="Disordered" evidence="1">
    <location>
        <begin position="31"/>
        <end position="50"/>
    </location>
</feature>
<comment type="caution">
    <text evidence="2">The sequence shown here is derived from an EMBL/GenBank/DDBJ whole genome shotgun (WGS) entry which is preliminary data.</text>
</comment>
<evidence type="ECO:0000313" key="3">
    <source>
        <dbReference type="Proteomes" id="UP000276133"/>
    </source>
</evidence>
<reference evidence="2 3" key="1">
    <citation type="journal article" date="2018" name="Sci. Rep.">
        <title>Genomic signatures of local adaptation to the degree of environmental predictability in rotifers.</title>
        <authorList>
            <person name="Franch-Gras L."/>
            <person name="Hahn C."/>
            <person name="Garcia-Roger E.M."/>
            <person name="Carmona M.J."/>
            <person name="Serra M."/>
            <person name="Gomez A."/>
        </authorList>
    </citation>
    <scope>NUCLEOTIDE SEQUENCE [LARGE SCALE GENOMIC DNA]</scope>
    <source>
        <strain evidence="2">HYR1</strain>
    </source>
</reference>
<gene>
    <name evidence="2" type="ORF">BpHYR1_045451</name>
</gene>
<accession>A0A3M7T4A8</accession>
<protein>
    <submittedName>
        <fullName evidence="2">Uncharacterized protein</fullName>
    </submittedName>
</protein>
<feature type="compositionally biased region" description="Low complexity" evidence="1">
    <location>
        <begin position="36"/>
        <end position="49"/>
    </location>
</feature>